<feature type="region of interest" description="Disordered" evidence="1">
    <location>
        <begin position="1"/>
        <end position="57"/>
    </location>
</feature>
<feature type="region of interest" description="Disordered" evidence="1">
    <location>
        <begin position="92"/>
        <end position="147"/>
    </location>
</feature>
<organism evidence="2 3">
    <name type="scientific">Tegillarca granosa</name>
    <name type="common">Malaysian cockle</name>
    <name type="synonym">Anadara granosa</name>
    <dbReference type="NCBI Taxonomy" id="220873"/>
    <lineage>
        <taxon>Eukaryota</taxon>
        <taxon>Metazoa</taxon>
        <taxon>Spiralia</taxon>
        <taxon>Lophotrochozoa</taxon>
        <taxon>Mollusca</taxon>
        <taxon>Bivalvia</taxon>
        <taxon>Autobranchia</taxon>
        <taxon>Pteriomorphia</taxon>
        <taxon>Arcoida</taxon>
        <taxon>Arcoidea</taxon>
        <taxon>Arcidae</taxon>
        <taxon>Tegillarca</taxon>
    </lineage>
</organism>
<proteinExistence type="predicted"/>
<sequence length="147" mass="16286">MDQHDVVHNSLIVGTVDLGDEDESKGSTSSPSDTPSNTKISTVDKNDVTTKKEAKKPQTIYTQNIENTNKSYKAEDYSYVIVDYLSETIKSNKSSRVTGPLGTSTPRYVEQTLQIPRRDSDSGVESLETNKRQRHPHEGSLENLPAS</sequence>
<feature type="compositionally biased region" description="Polar residues" evidence="1">
    <location>
        <begin position="92"/>
        <end position="114"/>
    </location>
</feature>
<dbReference type="EMBL" id="JARBDR010000214">
    <property type="protein sequence ID" value="KAJ8318039.1"/>
    <property type="molecule type" value="Genomic_DNA"/>
</dbReference>
<name>A0ABQ9FL86_TEGGR</name>
<feature type="compositionally biased region" description="Low complexity" evidence="1">
    <location>
        <begin position="26"/>
        <end position="36"/>
    </location>
</feature>
<evidence type="ECO:0000313" key="3">
    <source>
        <dbReference type="Proteomes" id="UP001217089"/>
    </source>
</evidence>
<accession>A0ABQ9FL86</accession>
<feature type="compositionally biased region" description="Basic and acidic residues" evidence="1">
    <location>
        <begin position="128"/>
        <end position="140"/>
    </location>
</feature>
<gene>
    <name evidence="2" type="ORF">KUTeg_003130</name>
</gene>
<dbReference type="Proteomes" id="UP001217089">
    <property type="component" value="Unassembled WGS sequence"/>
</dbReference>
<reference evidence="2 3" key="1">
    <citation type="submission" date="2022-12" db="EMBL/GenBank/DDBJ databases">
        <title>Chromosome-level genome of Tegillarca granosa.</title>
        <authorList>
            <person name="Kim J."/>
        </authorList>
    </citation>
    <scope>NUCLEOTIDE SEQUENCE [LARGE SCALE GENOMIC DNA]</scope>
    <source>
        <strain evidence="2">Teg-2019</strain>
        <tissue evidence="2">Adductor muscle</tissue>
    </source>
</reference>
<feature type="compositionally biased region" description="Basic and acidic residues" evidence="1">
    <location>
        <begin position="42"/>
        <end position="56"/>
    </location>
</feature>
<comment type="caution">
    <text evidence="2">The sequence shown here is derived from an EMBL/GenBank/DDBJ whole genome shotgun (WGS) entry which is preliminary data.</text>
</comment>
<protein>
    <submittedName>
        <fullName evidence="2">Uncharacterized protein</fullName>
    </submittedName>
</protein>
<evidence type="ECO:0000313" key="2">
    <source>
        <dbReference type="EMBL" id="KAJ8318039.1"/>
    </source>
</evidence>
<keyword evidence="3" id="KW-1185">Reference proteome</keyword>
<evidence type="ECO:0000256" key="1">
    <source>
        <dbReference type="SAM" id="MobiDB-lite"/>
    </source>
</evidence>